<evidence type="ECO:0000256" key="1">
    <source>
        <dbReference type="ARBA" id="ARBA00004119"/>
    </source>
</evidence>
<dbReference type="PANTHER" id="PTHR10361:SF33">
    <property type="entry name" value="SODIUM_METABOLITE COTRANSPORTER BASS3, CHLOROPLASTIC-RELATED"/>
    <property type="match status" value="1"/>
</dbReference>
<comment type="similarity">
    <text evidence="3">Belongs to the bile acid:sodium symporter (BASS) (TC 2.A.28) family.</text>
</comment>
<evidence type="ECO:0000313" key="12">
    <source>
        <dbReference type="EMBL" id="MBW90106.1"/>
    </source>
</evidence>
<dbReference type="GO" id="GO:0009941">
    <property type="term" value="C:chloroplast envelope"/>
    <property type="evidence" value="ECO:0007669"/>
    <property type="project" value="UniProtKB-SubCell"/>
</dbReference>
<evidence type="ECO:0000256" key="6">
    <source>
        <dbReference type="ARBA" id="ARBA00022640"/>
    </source>
</evidence>
<feature type="transmembrane region" description="Helical" evidence="11">
    <location>
        <begin position="98"/>
        <end position="116"/>
    </location>
</feature>
<keyword evidence="6" id="KW-0934">Plastid</keyword>
<feature type="transmembrane region" description="Helical" evidence="11">
    <location>
        <begin position="255"/>
        <end position="273"/>
    </location>
</feature>
<dbReference type="InterPro" id="IPR038770">
    <property type="entry name" value="Na+/solute_symporter_sf"/>
</dbReference>
<feature type="transmembrane region" description="Helical" evidence="11">
    <location>
        <begin position="128"/>
        <end position="146"/>
    </location>
</feature>
<evidence type="ECO:0000256" key="10">
    <source>
        <dbReference type="ARBA" id="ARBA00023136"/>
    </source>
</evidence>
<evidence type="ECO:0000256" key="4">
    <source>
        <dbReference type="ARBA" id="ARBA00022448"/>
    </source>
</evidence>
<dbReference type="EMBL" id="GGEC01009623">
    <property type="protein sequence ID" value="MBW90106.1"/>
    <property type="molecule type" value="Transcribed_RNA"/>
</dbReference>
<evidence type="ECO:0000256" key="11">
    <source>
        <dbReference type="SAM" id="Phobius"/>
    </source>
</evidence>
<evidence type="ECO:0000256" key="8">
    <source>
        <dbReference type="ARBA" id="ARBA00022946"/>
    </source>
</evidence>
<dbReference type="AlphaFoldDB" id="A0A2P2J9D3"/>
<reference evidence="12" key="1">
    <citation type="submission" date="2018-02" db="EMBL/GenBank/DDBJ databases">
        <title>Rhizophora mucronata_Transcriptome.</title>
        <authorList>
            <person name="Meera S.P."/>
            <person name="Sreeshan A."/>
            <person name="Augustine A."/>
        </authorList>
    </citation>
    <scope>NUCLEOTIDE SEQUENCE</scope>
    <source>
        <tissue evidence="12">Leaf</tissue>
    </source>
</reference>
<evidence type="ECO:0000256" key="2">
    <source>
        <dbReference type="ARBA" id="ARBA00004141"/>
    </source>
</evidence>
<dbReference type="InterPro" id="IPR002657">
    <property type="entry name" value="BilAc:Na_symport/Acr3"/>
</dbReference>
<keyword evidence="9 11" id="KW-1133">Transmembrane helix</keyword>
<name>A0A2P2J9D3_RHIMU</name>
<dbReference type="InterPro" id="IPR004710">
    <property type="entry name" value="Bilac:Na_transpt"/>
</dbReference>
<dbReference type="Gene3D" id="1.20.1530.20">
    <property type="match status" value="1"/>
</dbReference>
<keyword evidence="5" id="KW-0150">Chloroplast</keyword>
<feature type="transmembrane region" description="Helical" evidence="11">
    <location>
        <begin position="374"/>
        <end position="395"/>
    </location>
</feature>
<accession>A0A2P2J9D3</accession>
<keyword evidence="4" id="KW-0813">Transport</keyword>
<organism evidence="12">
    <name type="scientific">Rhizophora mucronata</name>
    <name type="common">Asiatic mangrove</name>
    <dbReference type="NCBI Taxonomy" id="61149"/>
    <lineage>
        <taxon>Eukaryota</taxon>
        <taxon>Viridiplantae</taxon>
        <taxon>Streptophyta</taxon>
        <taxon>Embryophyta</taxon>
        <taxon>Tracheophyta</taxon>
        <taxon>Spermatophyta</taxon>
        <taxon>Magnoliopsida</taxon>
        <taxon>eudicotyledons</taxon>
        <taxon>Gunneridae</taxon>
        <taxon>Pentapetalae</taxon>
        <taxon>rosids</taxon>
        <taxon>fabids</taxon>
        <taxon>Malpighiales</taxon>
        <taxon>Rhizophoraceae</taxon>
        <taxon>Rhizophora</taxon>
    </lineage>
</organism>
<feature type="transmembrane region" description="Helical" evidence="11">
    <location>
        <begin position="214"/>
        <end position="243"/>
    </location>
</feature>
<keyword evidence="10 11" id="KW-0472">Membrane</keyword>
<evidence type="ECO:0000256" key="9">
    <source>
        <dbReference type="ARBA" id="ARBA00022989"/>
    </source>
</evidence>
<proteinExistence type="inferred from homology"/>
<feature type="transmembrane region" description="Helical" evidence="11">
    <location>
        <begin position="279"/>
        <end position="303"/>
    </location>
</feature>
<dbReference type="Pfam" id="PF01758">
    <property type="entry name" value="SBF"/>
    <property type="match status" value="1"/>
</dbReference>
<keyword evidence="7 11" id="KW-0812">Transmembrane</keyword>
<evidence type="ECO:0000256" key="7">
    <source>
        <dbReference type="ARBA" id="ARBA00022692"/>
    </source>
</evidence>
<evidence type="ECO:0008006" key="13">
    <source>
        <dbReference type="Google" id="ProtNLM"/>
    </source>
</evidence>
<dbReference type="FunFam" id="1.20.1530.20:FF:000018">
    <property type="entry name" value="Probable sodium/metabolite cotransporter BASS1, chloroplastic"/>
    <property type="match status" value="1"/>
</dbReference>
<feature type="transmembrane region" description="Helical" evidence="11">
    <location>
        <begin position="315"/>
        <end position="333"/>
    </location>
</feature>
<protein>
    <recommendedName>
        <fullName evidence="13">Sodium/metabolite cotransporter</fullName>
    </recommendedName>
</protein>
<keyword evidence="8" id="KW-0809">Transit peptide</keyword>
<evidence type="ECO:0000256" key="5">
    <source>
        <dbReference type="ARBA" id="ARBA00022528"/>
    </source>
</evidence>
<sequence>MASILAVPATTAIIAAPRLWVFSKTPPAHVSLPSSLACSSVTLRRNGRKNGALSTFACSTSQFIGRVGLQRREGNASILYFGFNPNAAEVAKSDSSQVLSAMLPFVVAATAVAALAQPATFTWVSKELYAPALGGIMLSIGIRLSVNDFALAFKRPLPLSVGFVAQYVLKPALGILIAKAFGMSQMFYAGFVLTSCVAGAQLSSYASFLSKGDVALSILLTSCTTIASVLVTPILTGLLIGSVVPVDAIAMSKSILQVVLVPVTLGLVLNTYAKPVVNFLQPVMPFVAMICTSMCIGSPLAINQSQILSTEGLRLVLPVLTFHAAAFTLGYWVSKIPSLRQEEEVSRTISLCTGMQSSTLAGLLATQFLGSGQAVPPACSVVAMAIMGLWLASFWGNGYRIRDMACHLIPQFGSSVNA</sequence>
<feature type="transmembrane region" description="Helical" evidence="11">
    <location>
        <begin position="158"/>
        <end position="178"/>
    </location>
</feature>
<comment type="subcellular location">
    <subcellularLocation>
        <location evidence="2">Membrane</location>
        <topology evidence="2">Multi-pass membrane protein</topology>
    </subcellularLocation>
    <subcellularLocation>
        <location evidence="1">Plastid</location>
        <location evidence="1">Chloroplast envelope</location>
    </subcellularLocation>
</comment>
<evidence type="ECO:0000256" key="3">
    <source>
        <dbReference type="ARBA" id="ARBA00006528"/>
    </source>
</evidence>
<dbReference type="GO" id="GO:0016020">
    <property type="term" value="C:membrane"/>
    <property type="evidence" value="ECO:0007669"/>
    <property type="project" value="UniProtKB-SubCell"/>
</dbReference>
<feature type="transmembrane region" description="Helical" evidence="11">
    <location>
        <begin position="187"/>
        <end position="208"/>
    </location>
</feature>
<dbReference type="PANTHER" id="PTHR10361">
    <property type="entry name" value="SODIUM-BILE ACID COTRANSPORTER"/>
    <property type="match status" value="1"/>
</dbReference>